<comment type="caution">
    <text evidence="4">The sequence shown here is derived from an EMBL/GenBank/DDBJ whole genome shotgun (WGS) entry which is preliminary data.</text>
</comment>
<evidence type="ECO:0000256" key="1">
    <source>
        <dbReference type="ARBA" id="ARBA00022737"/>
    </source>
</evidence>
<keyword evidence="5" id="KW-1185">Reference proteome</keyword>
<feature type="repeat" description="ANK" evidence="3">
    <location>
        <begin position="193"/>
        <end position="229"/>
    </location>
</feature>
<feature type="repeat" description="ANK" evidence="3">
    <location>
        <begin position="27"/>
        <end position="59"/>
    </location>
</feature>
<dbReference type="GO" id="GO:0010468">
    <property type="term" value="P:regulation of gene expression"/>
    <property type="evidence" value="ECO:0007669"/>
    <property type="project" value="TreeGrafter"/>
</dbReference>
<dbReference type="GO" id="GO:0005634">
    <property type="term" value="C:nucleus"/>
    <property type="evidence" value="ECO:0007669"/>
    <property type="project" value="TreeGrafter"/>
</dbReference>
<keyword evidence="1" id="KW-0677">Repeat</keyword>
<dbReference type="PROSITE" id="PS50297">
    <property type="entry name" value="ANK_REP_REGION"/>
    <property type="match status" value="3"/>
</dbReference>
<sequence length="275" mass="30459">MREHVCAVVERLQGLHKVCQIDAREHHGKTPLLVAVTANQPHIAYDLIRLGADVNAVDNQGQTALHMAAKYGYPEVIQVLLSTSRMPDLEVFDFEGHSPLHCAVLTHNRLHCETQQKLKLPKRRFDELESRKLKVMDCIGFLVQAGSCLASQDIKSSKSVLHLVVQAGNYSLLKYFLEVNTGTVPDFINMKAHGNTALHMAAALQNESQQEAIVRLLLACGADPSIRNLDNEQPVHLVQPGAAGEKIQALLRRGKGLMPVIHSTSQQSTRWHDTP</sequence>
<name>A0A8T2PGD4_9TELE</name>
<evidence type="ECO:0008006" key="6">
    <source>
        <dbReference type="Google" id="ProtNLM"/>
    </source>
</evidence>
<dbReference type="OrthoDB" id="194358at2759"/>
<evidence type="ECO:0000256" key="3">
    <source>
        <dbReference type="PROSITE-ProRule" id="PRU00023"/>
    </source>
</evidence>
<dbReference type="PROSITE" id="PS50088">
    <property type="entry name" value="ANK_REPEAT"/>
    <property type="match status" value="3"/>
</dbReference>
<proteinExistence type="predicted"/>
<evidence type="ECO:0000256" key="2">
    <source>
        <dbReference type="ARBA" id="ARBA00023043"/>
    </source>
</evidence>
<dbReference type="SMART" id="SM00248">
    <property type="entry name" value="ANK"/>
    <property type="match status" value="5"/>
</dbReference>
<reference evidence="4" key="1">
    <citation type="thesis" date="2021" institute="BYU ScholarsArchive" country="Provo, UT, USA">
        <title>Applications of and Algorithms for Genome Assembly and Genomic Analyses with an Emphasis on Marine Teleosts.</title>
        <authorList>
            <person name="Pickett B.D."/>
        </authorList>
    </citation>
    <scope>NUCLEOTIDE SEQUENCE</scope>
    <source>
        <strain evidence="4">HI-2016</strain>
    </source>
</reference>
<feature type="repeat" description="ANK" evidence="3">
    <location>
        <begin position="60"/>
        <end position="82"/>
    </location>
</feature>
<protein>
    <recommendedName>
        <fullName evidence="6">NF-kappa-B inhibitor delta</fullName>
    </recommendedName>
</protein>
<dbReference type="PRINTS" id="PR01415">
    <property type="entry name" value="ANKYRIN"/>
</dbReference>
<dbReference type="InterPro" id="IPR002110">
    <property type="entry name" value="Ankyrin_rpt"/>
</dbReference>
<dbReference type="Pfam" id="PF12796">
    <property type="entry name" value="Ank_2"/>
    <property type="match status" value="2"/>
</dbReference>
<evidence type="ECO:0000313" key="5">
    <source>
        <dbReference type="Proteomes" id="UP000824540"/>
    </source>
</evidence>
<dbReference type="PANTHER" id="PTHR24124">
    <property type="entry name" value="ANKYRIN REPEAT FAMILY A"/>
    <property type="match status" value="1"/>
</dbReference>
<keyword evidence="2 3" id="KW-0040">ANK repeat</keyword>
<dbReference type="PANTHER" id="PTHR24124:SF7">
    <property type="entry name" value="NF-KAPPA-B INHIBITOR DELTA"/>
    <property type="match status" value="1"/>
</dbReference>
<dbReference type="SUPFAM" id="SSF48403">
    <property type="entry name" value="Ankyrin repeat"/>
    <property type="match status" value="1"/>
</dbReference>
<dbReference type="Proteomes" id="UP000824540">
    <property type="component" value="Unassembled WGS sequence"/>
</dbReference>
<dbReference type="EMBL" id="JAFBMS010000011">
    <property type="protein sequence ID" value="KAG9348548.1"/>
    <property type="molecule type" value="Genomic_DNA"/>
</dbReference>
<accession>A0A8T2PGD4</accession>
<gene>
    <name evidence="4" type="ORF">JZ751_002284</name>
</gene>
<dbReference type="AlphaFoldDB" id="A0A8T2PGD4"/>
<evidence type="ECO:0000313" key="4">
    <source>
        <dbReference type="EMBL" id="KAG9348548.1"/>
    </source>
</evidence>
<dbReference type="InterPro" id="IPR036770">
    <property type="entry name" value="Ankyrin_rpt-contain_sf"/>
</dbReference>
<organism evidence="4 5">
    <name type="scientific">Albula glossodonta</name>
    <name type="common">roundjaw bonefish</name>
    <dbReference type="NCBI Taxonomy" id="121402"/>
    <lineage>
        <taxon>Eukaryota</taxon>
        <taxon>Metazoa</taxon>
        <taxon>Chordata</taxon>
        <taxon>Craniata</taxon>
        <taxon>Vertebrata</taxon>
        <taxon>Euteleostomi</taxon>
        <taxon>Actinopterygii</taxon>
        <taxon>Neopterygii</taxon>
        <taxon>Teleostei</taxon>
        <taxon>Albuliformes</taxon>
        <taxon>Albulidae</taxon>
        <taxon>Albula</taxon>
    </lineage>
</organism>
<dbReference type="Gene3D" id="1.25.40.20">
    <property type="entry name" value="Ankyrin repeat-containing domain"/>
    <property type="match status" value="1"/>
</dbReference>